<gene>
    <name evidence="2" type="ORF">HHI36_010313</name>
</gene>
<dbReference type="AlphaFoldDB" id="A0ABD2MIU0"/>
<proteinExistence type="predicted"/>
<keyword evidence="1" id="KW-0732">Signal</keyword>
<dbReference type="Proteomes" id="UP001516400">
    <property type="component" value="Unassembled WGS sequence"/>
</dbReference>
<evidence type="ECO:0000313" key="3">
    <source>
        <dbReference type="Proteomes" id="UP001516400"/>
    </source>
</evidence>
<comment type="caution">
    <text evidence="2">The sequence shown here is derived from an EMBL/GenBank/DDBJ whole genome shotgun (WGS) entry which is preliminary data.</text>
</comment>
<protein>
    <recommendedName>
        <fullName evidence="4">Sodefrin-like factor</fullName>
    </recommendedName>
</protein>
<accession>A0ABD2MIU0</accession>
<organism evidence="2 3">
    <name type="scientific">Cryptolaemus montrouzieri</name>
    <dbReference type="NCBI Taxonomy" id="559131"/>
    <lineage>
        <taxon>Eukaryota</taxon>
        <taxon>Metazoa</taxon>
        <taxon>Ecdysozoa</taxon>
        <taxon>Arthropoda</taxon>
        <taxon>Hexapoda</taxon>
        <taxon>Insecta</taxon>
        <taxon>Pterygota</taxon>
        <taxon>Neoptera</taxon>
        <taxon>Endopterygota</taxon>
        <taxon>Coleoptera</taxon>
        <taxon>Polyphaga</taxon>
        <taxon>Cucujiformia</taxon>
        <taxon>Coccinelloidea</taxon>
        <taxon>Coccinellidae</taxon>
        <taxon>Scymninae</taxon>
        <taxon>Scymnini</taxon>
        <taxon>Cryptolaemus</taxon>
    </lineage>
</organism>
<dbReference type="SUPFAM" id="SSF57302">
    <property type="entry name" value="Snake toxin-like"/>
    <property type="match status" value="1"/>
</dbReference>
<evidence type="ECO:0000256" key="1">
    <source>
        <dbReference type="SAM" id="SignalP"/>
    </source>
</evidence>
<sequence>MFVVKLFFCFVIFICVSQKGLSQLQCYFCQGGLATPCAKVTQLGYSRPCIGNNAQCYEAIKHFQKSAIKLVERRCWVPKNNSRTTDYCTSFIKPNAKLVSCNTCRTDNCNTHRLGTYGLMDSLKGLNNTDYHFVGEQTLE</sequence>
<feature type="signal peptide" evidence="1">
    <location>
        <begin position="1"/>
        <end position="22"/>
    </location>
</feature>
<evidence type="ECO:0008006" key="4">
    <source>
        <dbReference type="Google" id="ProtNLM"/>
    </source>
</evidence>
<evidence type="ECO:0000313" key="2">
    <source>
        <dbReference type="EMBL" id="KAL3266127.1"/>
    </source>
</evidence>
<name>A0ABD2MIU0_9CUCU</name>
<dbReference type="InterPro" id="IPR045860">
    <property type="entry name" value="Snake_toxin-like_sf"/>
</dbReference>
<reference evidence="2 3" key="1">
    <citation type="journal article" date="2021" name="BMC Biol.">
        <title>Horizontally acquired antibacterial genes associated with adaptive radiation of ladybird beetles.</title>
        <authorList>
            <person name="Li H.S."/>
            <person name="Tang X.F."/>
            <person name="Huang Y.H."/>
            <person name="Xu Z.Y."/>
            <person name="Chen M.L."/>
            <person name="Du X.Y."/>
            <person name="Qiu B.Y."/>
            <person name="Chen P.T."/>
            <person name="Zhang W."/>
            <person name="Slipinski A."/>
            <person name="Escalona H.E."/>
            <person name="Waterhouse R.M."/>
            <person name="Zwick A."/>
            <person name="Pang H."/>
        </authorList>
    </citation>
    <scope>NUCLEOTIDE SEQUENCE [LARGE SCALE GENOMIC DNA]</scope>
    <source>
        <strain evidence="2">SYSU2018</strain>
    </source>
</reference>
<dbReference type="EMBL" id="JABFTP020000001">
    <property type="protein sequence ID" value="KAL3266127.1"/>
    <property type="molecule type" value="Genomic_DNA"/>
</dbReference>
<feature type="chain" id="PRO_5044812634" description="Sodefrin-like factor" evidence="1">
    <location>
        <begin position="23"/>
        <end position="140"/>
    </location>
</feature>
<keyword evidence="3" id="KW-1185">Reference proteome</keyword>